<dbReference type="InterPro" id="IPR000515">
    <property type="entry name" value="MetI-like"/>
</dbReference>
<sequence>MTTPAAPASPVRGTSPIRAKFRRFASDRIAMTGVVMFAVVALLCIFARQICAFDPNGIDLTAARQAPNAVHWLGTDQTGRDMLARTLAAGQISLLVGVCSVLIALVIGTVLGALAGYFGGWIDNLVMRLVDVVMTFPTVIVLLTLSAVIGSGTANTIWIIGALSWPLACRLVRARVLSIREADFVAAARVMGAGDLYIIARHCIPNTTDVLVVFASLGFVAAIMAEAGLSFLGLGVQLPDASWGSLLSIAREASVLKQYPWIWLPAGLFIVFTALAANFIGDGLRHAFDPKSNKESVE</sequence>
<feature type="transmembrane region" description="Helical" evidence="7">
    <location>
        <begin position="129"/>
        <end position="149"/>
    </location>
</feature>
<proteinExistence type="inferred from homology"/>
<protein>
    <submittedName>
        <fullName evidence="9">Peptide/nickel transport system permease protein</fullName>
    </submittedName>
</protein>
<comment type="subcellular location">
    <subcellularLocation>
        <location evidence="1 7">Cell membrane</location>
        <topology evidence="1 7">Multi-pass membrane protein</topology>
    </subcellularLocation>
</comment>
<dbReference type="PROSITE" id="PS50928">
    <property type="entry name" value="ABC_TM1"/>
    <property type="match status" value="1"/>
</dbReference>
<feature type="transmembrane region" description="Helical" evidence="7">
    <location>
        <begin position="210"/>
        <end position="236"/>
    </location>
</feature>
<dbReference type="PANTHER" id="PTHR43386:SF1">
    <property type="entry name" value="D,D-DIPEPTIDE TRANSPORT SYSTEM PERMEASE PROTEIN DDPC-RELATED"/>
    <property type="match status" value="1"/>
</dbReference>
<dbReference type="PANTHER" id="PTHR43386">
    <property type="entry name" value="OLIGOPEPTIDE TRANSPORT SYSTEM PERMEASE PROTEIN APPC"/>
    <property type="match status" value="1"/>
</dbReference>
<evidence type="ECO:0000256" key="2">
    <source>
        <dbReference type="ARBA" id="ARBA00022448"/>
    </source>
</evidence>
<dbReference type="GeneID" id="34233359"/>
<keyword evidence="4 7" id="KW-0812">Transmembrane</keyword>
<evidence type="ECO:0000256" key="5">
    <source>
        <dbReference type="ARBA" id="ARBA00022989"/>
    </source>
</evidence>
<evidence type="ECO:0000256" key="7">
    <source>
        <dbReference type="RuleBase" id="RU363032"/>
    </source>
</evidence>
<dbReference type="Proteomes" id="UP000199002">
    <property type="component" value="Unassembled WGS sequence"/>
</dbReference>
<reference evidence="10" key="1">
    <citation type="submission" date="2016-10" db="EMBL/GenBank/DDBJ databases">
        <authorList>
            <person name="Varghese N."/>
            <person name="Submissions S."/>
        </authorList>
    </citation>
    <scope>NUCLEOTIDE SEQUENCE [LARGE SCALE GENOMIC DNA]</scope>
    <source>
        <strain evidence="10">DSM 25157</strain>
    </source>
</reference>
<evidence type="ECO:0000256" key="4">
    <source>
        <dbReference type="ARBA" id="ARBA00022692"/>
    </source>
</evidence>
<feature type="domain" description="ABC transmembrane type-1" evidence="8">
    <location>
        <begin position="90"/>
        <end position="281"/>
    </location>
</feature>
<keyword evidence="5 7" id="KW-1133">Transmembrane helix</keyword>
<dbReference type="Pfam" id="PF12911">
    <property type="entry name" value="OppC_N"/>
    <property type="match status" value="1"/>
</dbReference>
<keyword evidence="6 7" id="KW-0472">Membrane</keyword>
<evidence type="ECO:0000259" key="8">
    <source>
        <dbReference type="PROSITE" id="PS50928"/>
    </source>
</evidence>
<dbReference type="AlphaFoldDB" id="A0A1H3XRF6"/>
<name>A0A1H3XRF6_9BURK</name>
<dbReference type="SUPFAM" id="SSF161098">
    <property type="entry name" value="MetI-like"/>
    <property type="match status" value="1"/>
</dbReference>
<evidence type="ECO:0000256" key="1">
    <source>
        <dbReference type="ARBA" id="ARBA00004651"/>
    </source>
</evidence>
<keyword evidence="3" id="KW-1003">Cell membrane</keyword>
<feature type="transmembrane region" description="Helical" evidence="7">
    <location>
        <begin position="92"/>
        <end position="117"/>
    </location>
</feature>
<dbReference type="CDD" id="cd06261">
    <property type="entry name" value="TM_PBP2"/>
    <property type="match status" value="1"/>
</dbReference>
<evidence type="ECO:0000256" key="6">
    <source>
        <dbReference type="ARBA" id="ARBA00023136"/>
    </source>
</evidence>
<dbReference type="InterPro" id="IPR025966">
    <property type="entry name" value="OppC_N"/>
</dbReference>
<organism evidence="9 10">
    <name type="scientific">Acidovorax soli</name>
    <dbReference type="NCBI Taxonomy" id="592050"/>
    <lineage>
        <taxon>Bacteria</taxon>
        <taxon>Pseudomonadati</taxon>
        <taxon>Pseudomonadota</taxon>
        <taxon>Betaproteobacteria</taxon>
        <taxon>Burkholderiales</taxon>
        <taxon>Comamonadaceae</taxon>
        <taxon>Acidovorax</taxon>
    </lineage>
</organism>
<dbReference type="Gene3D" id="1.10.3720.10">
    <property type="entry name" value="MetI-like"/>
    <property type="match status" value="1"/>
</dbReference>
<dbReference type="STRING" id="592050.SAMN05421875_10494"/>
<feature type="transmembrane region" description="Helical" evidence="7">
    <location>
        <begin position="261"/>
        <end position="281"/>
    </location>
</feature>
<dbReference type="InterPro" id="IPR050366">
    <property type="entry name" value="BP-dependent_transpt_permease"/>
</dbReference>
<feature type="transmembrane region" description="Helical" evidence="7">
    <location>
        <begin position="29"/>
        <end position="50"/>
    </location>
</feature>
<dbReference type="GO" id="GO:0055085">
    <property type="term" value="P:transmembrane transport"/>
    <property type="evidence" value="ECO:0007669"/>
    <property type="project" value="InterPro"/>
</dbReference>
<keyword evidence="2 7" id="KW-0813">Transport</keyword>
<evidence type="ECO:0000313" key="9">
    <source>
        <dbReference type="EMBL" id="SEA01913.1"/>
    </source>
</evidence>
<evidence type="ECO:0000313" key="10">
    <source>
        <dbReference type="Proteomes" id="UP000199002"/>
    </source>
</evidence>
<gene>
    <name evidence="9" type="ORF">SAMN05421875_10494</name>
</gene>
<comment type="similarity">
    <text evidence="7">Belongs to the binding-protein-dependent transport system permease family.</text>
</comment>
<evidence type="ECO:0000256" key="3">
    <source>
        <dbReference type="ARBA" id="ARBA00022475"/>
    </source>
</evidence>
<dbReference type="RefSeq" id="WP_034711569.1">
    <property type="nucleotide sequence ID" value="NZ_CAXIQL010000016.1"/>
</dbReference>
<dbReference type="EMBL" id="FNQJ01000004">
    <property type="protein sequence ID" value="SEA01913.1"/>
    <property type="molecule type" value="Genomic_DNA"/>
</dbReference>
<dbReference type="GO" id="GO:0005886">
    <property type="term" value="C:plasma membrane"/>
    <property type="evidence" value="ECO:0007669"/>
    <property type="project" value="UniProtKB-SubCell"/>
</dbReference>
<accession>A0A1H3XRF6</accession>
<dbReference type="InterPro" id="IPR035906">
    <property type="entry name" value="MetI-like_sf"/>
</dbReference>
<dbReference type="Pfam" id="PF00528">
    <property type="entry name" value="BPD_transp_1"/>
    <property type="match status" value="1"/>
</dbReference>
<keyword evidence="10" id="KW-1185">Reference proteome</keyword>